<reference evidence="4" key="1">
    <citation type="submission" date="2016-10" db="EMBL/GenBank/DDBJ databases">
        <authorList>
            <person name="Varghese N."/>
            <person name="Submissions S."/>
        </authorList>
    </citation>
    <scope>NUCLEOTIDE SEQUENCE [LARGE SCALE GENOMIC DNA]</scope>
    <source>
        <strain evidence="4">DSM 44498</strain>
    </source>
</reference>
<dbReference type="RefSeq" id="WP_072947223.1">
    <property type="nucleotide sequence ID" value="NZ_FNSV01000005.1"/>
</dbReference>
<dbReference type="Proteomes" id="UP000183561">
    <property type="component" value="Unassembled WGS sequence"/>
</dbReference>
<evidence type="ECO:0000256" key="2">
    <source>
        <dbReference type="ARBA" id="ARBA00023002"/>
    </source>
</evidence>
<dbReference type="NCBIfam" id="NF005754">
    <property type="entry name" value="PRK07578.1"/>
    <property type="match status" value="1"/>
</dbReference>
<keyword evidence="4" id="KW-1185">Reference proteome</keyword>
<evidence type="ECO:0000256" key="1">
    <source>
        <dbReference type="ARBA" id="ARBA00006484"/>
    </source>
</evidence>
<dbReference type="Pfam" id="PF13561">
    <property type="entry name" value="adh_short_C2"/>
    <property type="match status" value="1"/>
</dbReference>
<dbReference type="GO" id="GO:0016491">
    <property type="term" value="F:oxidoreductase activity"/>
    <property type="evidence" value="ECO:0007669"/>
    <property type="project" value="UniProtKB-KW"/>
</dbReference>
<protein>
    <submittedName>
        <fullName evidence="3">NAD(P)-dependent dehydrogenase, short-chain alcohol dehydrogenase family</fullName>
    </submittedName>
</protein>
<dbReference type="EMBL" id="FNSV01000005">
    <property type="protein sequence ID" value="SEC91362.1"/>
    <property type="molecule type" value="Genomic_DNA"/>
</dbReference>
<dbReference type="InterPro" id="IPR002347">
    <property type="entry name" value="SDR_fam"/>
</dbReference>
<keyword evidence="2" id="KW-0560">Oxidoreductase</keyword>
<dbReference type="CDD" id="cd11731">
    <property type="entry name" value="Lin1944_like_SDR_c"/>
    <property type="match status" value="1"/>
</dbReference>
<dbReference type="PANTHER" id="PTHR43477:SF1">
    <property type="entry name" value="DIHYDROANTICAPSIN 7-DEHYDROGENASE"/>
    <property type="match status" value="1"/>
</dbReference>
<dbReference type="PRINTS" id="PR00081">
    <property type="entry name" value="GDHRDH"/>
</dbReference>
<name>A0A1H4WDC8_9NOCA</name>
<accession>A0A1H4WDC8</accession>
<dbReference type="OrthoDB" id="9787486at2"/>
<dbReference type="InterPro" id="IPR036291">
    <property type="entry name" value="NAD(P)-bd_dom_sf"/>
</dbReference>
<sequence>MNILLIGSTGRLGSAVYTALADRGHKIVTANRTGGDFRADITDPGAVAALYEKVGVLDAVVSAAGVVPYKPIQQMTDDDYSAAYAGKVRSQVELVRQGIDRVSLTGSFTLITGILARTPIPTGTAASLANGAVEAFVRAAAIEIAPQRINAVSPTVFTEALDAYGDYFPGFSSVDLADVAQAYIRSIEGAQTGRIYKLD</sequence>
<dbReference type="AlphaFoldDB" id="A0A1H4WDC8"/>
<dbReference type="PANTHER" id="PTHR43477">
    <property type="entry name" value="DIHYDROANTICAPSIN 7-DEHYDROGENASE"/>
    <property type="match status" value="1"/>
</dbReference>
<evidence type="ECO:0000313" key="4">
    <source>
        <dbReference type="Proteomes" id="UP000183561"/>
    </source>
</evidence>
<dbReference type="InterPro" id="IPR051122">
    <property type="entry name" value="SDR_DHRS6-like"/>
</dbReference>
<evidence type="ECO:0000313" key="3">
    <source>
        <dbReference type="EMBL" id="SEC91362.1"/>
    </source>
</evidence>
<dbReference type="Gene3D" id="3.40.50.720">
    <property type="entry name" value="NAD(P)-binding Rossmann-like Domain"/>
    <property type="match status" value="1"/>
</dbReference>
<organism evidence="3 4">
    <name type="scientific">Rhodococcus koreensis</name>
    <dbReference type="NCBI Taxonomy" id="99653"/>
    <lineage>
        <taxon>Bacteria</taxon>
        <taxon>Bacillati</taxon>
        <taxon>Actinomycetota</taxon>
        <taxon>Actinomycetes</taxon>
        <taxon>Mycobacteriales</taxon>
        <taxon>Nocardiaceae</taxon>
        <taxon>Rhodococcus</taxon>
    </lineage>
</organism>
<proteinExistence type="inferred from homology"/>
<dbReference type="SUPFAM" id="SSF51735">
    <property type="entry name" value="NAD(P)-binding Rossmann-fold domains"/>
    <property type="match status" value="1"/>
</dbReference>
<comment type="similarity">
    <text evidence="1">Belongs to the short-chain dehydrogenases/reductases (SDR) family.</text>
</comment>
<gene>
    <name evidence="3" type="ORF">SAMN04490239_5953</name>
</gene>